<evidence type="ECO:0000256" key="1">
    <source>
        <dbReference type="ARBA" id="ARBA00022598"/>
    </source>
</evidence>
<dbReference type="Proteomes" id="UP000190637">
    <property type="component" value="Unassembled WGS sequence"/>
</dbReference>
<feature type="domain" description="ATP-grasp" evidence="5">
    <location>
        <begin position="105"/>
        <end position="319"/>
    </location>
</feature>
<dbReference type="EMBL" id="FUWS01000003">
    <property type="protein sequence ID" value="SJZ80716.1"/>
    <property type="molecule type" value="Genomic_DNA"/>
</dbReference>
<evidence type="ECO:0000313" key="6">
    <source>
        <dbReference type="EMBL" id="SJZ80716.1"/>
    </source>
</evidence>
<dbReference type="GO" id="GO:0016874">
    <property type="term" value="F:ligase activity"/>
    <property type="evidence" value="ECO:0007669"/>
    <property type="project" value="UniProtKB-KW"/>
</dbReference>
<dbReference type="InterPro" id="IPR052032">
    <property type="entry name" value="ATP-dep_AA_Ligase"/>
</dbReference>
<keyword evidence="1 6" id="KW-0436">Ligase</keyword>
<evidence type="ECO:0000256" key="4">
    <source>
        <dbReference type="PROSITE-ProRule" id="PRU00409"/>
    </source>
</evidence>
<evidence type="ECO:0000256" key="3">
    <source>
        <dbReference type="ARBA" id="ARBA00022840"/>
    </source>
</evidence>
<proteinExistence type="predicted"/>
<dbReference type="STRING" id="1122192.SAMN02745673_01521"/>
<protein>
    <submittedName>
        <fullName evidence="6">D-alanine-D-alanine ligase and related ATP-grasp enzymes</fullName>
    </submittedName>
</protein>
<dbReference type="PANTHER" id="PTHR43585">
    <property type="entry name" value="FUMIPYRROLE BIOSYNTHESIS PROTEIN C"/>
    <property type="match status" value="1"/>
</dbReference>
<dbReference type="SUPFAM" id="SSF56059">
    <property type="entry name" value="Glutathione synthetase ATP-binding domain-like"/>
    <property type="match status" value="1"/>
</dbReference>
<dbReference type="AlphaFoldDB" id="A0A1T4NNT1"/>
<dbReference type="GO" id="GO:0005524">
    <property type="term" value="F:ATP binding"/>
    <property type="evidence" value="ECO:0007669"/>
    <property type="project" value="UniProtKB-UniRule"/>
</dbReference>
<dbReference type="RefSeq" id="WP_327308072.1">
    <property type="nucleotide sequence ID" value="NZ_FUWS01000003.1"/>
</dbReference>
<dbReference type="Pfam" id="PF13535">
    <property type="entry name" value="ATP-grasp_4"/>
    <property type="match status" value="1"/>
</dbReference>
<evidence type="ECO:0000256" key="2">
    <source>
        <dbReference type="ARBA" id="ARBA00022741"/>
    </source>
</evidence>
<dbReference type="InterPro" id="IPR011761">
    <property type="entry name" value="ATP-grasp"/>
</dbReference>
<name>A0A1T4NNT1_9ACTN</name>
<keyword evidence="2 4" id="KW-0547">Nucleotide-binding</keyword>
<accession>A0A1T4NNT1</accession>
<evidence type="ECO:0000259" key="5">
    <source>
        <dbReference type="PROSITE" id="PS50975"/>
    </source>
</evidence>
<dbReference type="GO" id="GO:0046872">
    <property type="term" value="F:metal ion binding"/>
    <property type="evidence" value="ECO:0007669"/>
    <property type="project" value="InterPro"/>
</dbReference>
<dbReference type="PANTHER" id="PTHR43585:SF2">
    <property type="entry name" value="ATP-GRASP ENZYME FSQD"/>
    <property type="match status" value="1"/>
</dbReference>
<dbReference type="Gene3D" id="3.30.470.20">
    <property type="entry name" value="ATP-grasp fold, B domain"/>
    <property type="match status" value="1"/>
</dbReference>
<reference evidence="6 7" key="1">
    <citation type="submission" date="2017-02" db="EMBL/GenBank/DDBJ databases">
        <authorList>
            <person name="Peterson S.W."/>
        </authorList>
    </citation>
    <scope>NUCLEOTIDE SEQUENCE [LARGE SCALE GENOMIC DNA]</scope>
    <source>
        <strain evidence="6 7">DSM 45154</strain>
    </source>
</reference>
<keyword evidence="7" id="KW-1185">Reference proteome</keyword>
<organism evidence="6 7">
    <name type="scientific">Marinactinospora thermotolerans DSM 45154</name>
    <dbReference type="NCBI Taxonomy" id="1122192"/>
    <lineage>
        <taxon>Bacteria</taxon>
        <taxon>Bacillati</taxon>
        <taxon>Actinomycetota</taxon>
        <taxon>Actinomycetes</taxon>
        <taxon>Streptosporangiales</taxon>
        <taxon>Nocardiopsidaceae</taxon>
        <taxon>Marinactinospora</taxon>
    </lineage>
</organism>
<sequence length="430" mass="48150">MPPANIFVIGMDETNLDTLRDVPGAQEYRFHPLLSVEELQHGEIPVADLMERAQAGLDAFDGTIDAIVGYWDFPVSTMVPILCERYGLRGTSLESVVKCEHKYWSRLEQQKVIDEHPAFGIVDLDDPRPPAGVGFPMWLKPVKSFSSELAFHVAGEEDFREAVAEIRAGVSRVGRPFEYFLDRLDLPPEVAVAGGQACLAEAELPGVQAAVEGYAVDGEVVVYGALDSINYPDSSAFLRHQYPSSLPEPVLRRMEDVAKRVISRIGLDSATFSIEFFYDPDSGAVNLLEINPRHSQSHAELFDYVDGVPNHHCMLALALGRDPRMPHRRGRYELAAKWYHRRFEDGVVRRVPTPEEIARLEREIPGVKVDIVPEVGTRLSDMPGQDSYSYELAHVFVGADDEAGLKDKYERCVAALPFEFADPDRREEVR</sequence>
<dbReference type="PROSITE" id="PS50975">
    <property type="entry name" value="ATP_GRASP"/>
    <property type="match status" value="1"/>
</dbReference>
<gene>
    <name evidence="6" type="ORF">SAMN02745673_01521</name>
</gene>
<keyword evidence="3 4" id="KW-0067">ATP-binding</keyword>
<evidence type="ECO:0000313" key="7">
    <source>
        <dbReference type="Proteomes" id="UP000190637"/>
    </source>
</evidence>